<name>F6YU16_CIOIN</name>
<feature type="compositionally biased region" description="Polar residues" evidence="1">
    <location>
        <begin position="162"/>
        <end position="192"/>
    </location>
</feature>
<dbReference type="InParanoid" id="F6YU16"/>
<keyword evidence="3" id="KW-1185">Reference proteome</keyword>
<dbReference type="Proteomes" id="UP000008144">
    <property type="component" value="Chromosome 14"/>
</dbReference>
<reference evidence="2" key="2">
    <citation type="journal article" date="2008" name="Genome Biol.">
        <title>Improved genome assembly and evidence-based global gene model set for the chordate Ciona intestinalis: new insight into intron and operon populations.</title>
        <authorList>
            <person name="Satou Y."/>
            <person name="Mineta K."/>
            <person name="Ogasawara M."/>
            <person name="Sasakura Y."/>
            <person name="Shoguchi E."/>
            <person name="Ueno K."/>
            <person name="Yamada L."/>
            <person name="Matsumoto J."/>
            <person name="Wasserscheid J."/>
            <person name="Dewar K."/>
            <person name="Wiley G.B."/>
            <person name="Macmil S.L."/>
            <person name="Roe B.A."/>
            <person name="Zeller R.W."/>
            <person name="Hastings K.E."/>
            <person name="Lemaire P."/>
            <person name="Lindquist E."/>
            <person name="Endo T."/>
            <person name="Hotta K."/>
            <person name="Inaba K."/>
        </authorList>
    </citation>
    <scope>NUCLEOTIDE SEQUENCE [LARGE SCALE GENOMIC DNA]</scope>
    <source>
        <strain evidence="2">wild type</strain>
    </source>
</reference>
<evidence type="ECO:0000256" key="1">
    <source>
        <dbReference type="SAM" id="MobiDB-lite"/>
    </source>
</evidence>
<feature type="region of interest" description="Disordered" evidence="1">
    <location>
        <begin position="1"/>
        <end position="220"/>
    </location>
</feature>
<dbReference type="AlphaFoldDB" id="F6YU16"/>
<reference evidence="2" key="3">
    <citation type="submission" date="2025-08" db="UniProtKB">
        <authorList>
            <consortium name="Ensembl"/>
        </authorList>
    </citation>
    <scope>IDENTIFICATION</scope>
</reference>
<dbReference type="Ensembl" id="ENSCINT00000026375.2">
    <property type="protein sequence ID" value="ENSCINP00000026129.2"/>
    <property type="gene ID" value="ENSCING00000014443.2"/>
</dbReference>
<feature type="compositionally biased region" description="Basic residues" evidence="1">
    <location>
        <begin position="147"/>
        <end position="158"/>
    </location>
</feature>
<dbReference type="RefSeq" id="XP_026693340.1">
    <property type="nucleotide sequence ID" value="XM_026837539.1"/>
</dbReference>
<protein>
    <submittedName>
        <fullName evidence="2">Uncharacterized LOC100185697</fullName>
    </submittedName>
</protein>
<feature type="compositionally biased region" description="Basic and acidic residues" evidence="1">
    <location>
        <begin position="193"/>
        <end position="220"/>
    </location>
</feature>
<organism evidence="2 3">
    <name type="scientific">Ciona intestinalis</name>
    <name type="common">Transparent sea squirt</name>
    <name type="synonym">Ascidia intestinalis</name>
    <dbReference type="NCBI Taxonomy" id="7719"/>
    <lineage>
        <taxon>Eukaryota</taxon>
        <taxon>Metazoa</taxon>
        <taxon>Chordata</taxon>
        <taxon>Tunicata</taxon>
        <taxon>Ascidiacea</taxon>
        <taxon>Phlebobranchia</taxon>
        <taxon>Cionidae</taxon>
        <taxon>Ciona</taxon>
    </lineage>
</organism>
<reference evidence="2" key="4">
    <citation type="submission" date="2025-09" db="UniProtKB">
        <authorList>
            <consortium name="Ensembl"/>
        </authorList>
    </citation>
    <scope>IDENTIFICATION</scope>
</reference>
<dbReference type="OMA" id="THVDVKR"/>
<dbReference type="GeneID" id="100185697"/>
<feature type="compositionally biased region" description="Basic residues" evidence="1">
    <location>
        <begin position="83"/>
        <end position="96"/>
    </location>
</feature>
<dbReference type="PANTHER" id="PTHR37153:SF1">
    <property type="entry name" value="HYPOTHETICAL LOC292874"/>
    <property type="match status" value="1"/>
</dbReference>
<gene>
    <name evidence="2" type="primary">LOC100185697</name>
</gene>
<dbReference type="InterPro" id="IPR031746">
    <property type="entry name" value="DUF4732"/>
</dbReference>
<dbReference type="PANTHER" id="PTHR37153">
    <property type="entry name" value="CHROMOSOME 19 C19ORF81 HOMOLOG"/>
    <property type="match status" value="1"/>
</dbReference>
<reference evidence="3" key="1">
    <citation type="journal article" date="2002" name="Science">
        <title>The draft genome of Ciona intestinalis: insights into chordate and vertebrate origins.</title>
        <authorList>
            <person name="Dehal P."/>
            <person name="Satou Y."/>
            <person name="Campbell R.K."/>
            <person name="Chapman J."/>
            <person name="Degnan B."/>
            <person name="De Tomaso A."/>
            <person name="Davidson B."/>
            <person name="Di Gregorio A."/>
            <person name="Gelpke M."/>
            <person name="Goodstein D.M."/>
            <person name="Harafuji N."/>
            <person name="Hastings K.E."/>
            <person name="Ho I."/>
            <person name="Hotta K."/>
            <person name="Huang W."/>
            <person name="Kawashima T."/>
            <person name="Lemaire P."/>
            <person name="Martinez D."/>
            <person name="Meinertzhagen I.A."/>
            <person name="Necula S."/>
            <person name="Nonaka M."/>
            <person name="Putnam N."/>
            <person name="Rash S."/>
            <person name="Saiga H."/>
            <person name="Satake M."/>
            <person name="Terry A."/>
            <person name="Yamada L."/>
            <person name="Wang H.G."/>
            <person name="Awazu S."/>
            <person name="Azumi K."/>
            <person name="Boore J."/>
            <person name="Branno M."/>
            <person name="Chin-Bow S."/>
            <person name="DeSantis R."/>
            <person name="Doyle S."/>
            <person name="Francino P."/>
            <person name="Keys D.N."/>
            <person name="Haga S."/>
            <person name="Hayashi H."/>
            <person name="Hino K."/>
            <person name="Imai K.S."/>
            <person name="Inaba K."/>
            <person name="Kano S."/>
            <person name="Kobayashi K."/>
            <person name="Kobayashi M."/>
            <person name="Lee B.I."/>
            <person name="Makabe K.W."/>
            <person name="Manohar C."/>
            <person name="Matassi G."/>
            <person name="Medina M."/>
            <person name="Mochizuki Y."/>
            <person name="Mount S."/>
            <person name="Morishita T."/>
            <person name="Miura S."/>
            <person name="Nakayama A."/>
            <person name="Nishizaka S."/>
            <person name="Nomoto H."/>
            <person name="Ohta F."/>
            <person name="Oishi K."/>
            <person name="Rigoutsos I."/>
            <person name="Sano M."/>
            <person name="Sasaki A."/>
            <person name="Sasakura Y."/>
            <person name="Shoguchi E."/>
            <person name="Shin-i T."/>
            <person name="Spagnuolo A."/>
            <person name="Stainier D."/>
            <person name="Suzuki M.M."/>
            <person name="Tassy O."/>
            <person name="Takatori N."/>
            <person name="Tokuoka M."/>
            <person name="Yagi K."/>
            <person name="Yoshizaki F."/>
            <person name="Wada S."/>
            <person name="Zhang C."/>
            <person name="Hyatt P.D."/>
            <person name="Larimer F."/>
            <person name="Detter C."/>
            <person name="Doggett N."/>
            <person name="Glavina T."/>
            <person name="Hawkins T."/>
            <person name="Richardson P."/>
            <person name="Lucas S."/>
            <person name="Kohara Y."/>
            <person name="Levine M."/>
            <person name="Satoh N."/>
            <person name="Rokhsar D.S."/>
        </authorList>
    </citation>
    <scope>NUCLEOTIDE SEQUENCE [LARGE SCALE GENOMIC DNA]</scope>
</reference>
<proteinExistence type="predicted"/>
<evidence type="ECO:0000313" key="3">
    <source>
        <dbReference type="Proteomes" id="UP000008144"/>
    </source>
</evidence>
<dbReference type="HOGENOM" id="CLU_709706_0_0_1"/>
<dbReference type="Pfam" id="PF15876">
    <property type="entry name" value="DUF4732"/>
    <property type="match status" value="1"/>
</dbReference>
<evidence type="ECO:0000313" key="2">
    <source>
        <dbReference type="Ensembl" id="ENSCINP00000026129.2"/>
    </source>
</evidence>
<accession>F6YU16</accession>
<sequence length="389" mass="43471">MSSRLSLNSVPGAKTLKAPPSTPREMQPVPGTYEKSLFHESGDVSGASRKKEPASSSSRGDFNPTPCAHGHRRKSDSPPDRIKVRKSNLNLRKKNTSKVCPVPLENGPAVTVTKPARRVVGGAVESEVIKRRPSTNSQDGKHEKRSNIKRSGPPRKNKPRDSMTSSVPMSASQTKATALKKSVTSRNQINNDSTKRIQGKPEAKKPQESTKPSKEDLQDLEKSTIRHFKEMPKSRPKRVCFDYPGIDITHVDVKRAIEKVIPDSFESNKVTFVQFENINVKLGTNGLNNRWHIELADFTTRNKLIKSGLELRCARRPNDDLSTLTQLPSNRSRSHMQSSVKKSVEVKLYDNVTMEEYKQFLRRTAAEEKLQSVILLCAGRGQTLLSNML</sequence>
<dbReference type="GeneTree" id="ENSGT00530000064955"/>
<dbReference type="EMBL" id="EAAA01001272">
    <property type="status" value="NOT_ANNOTATED_CDS"/>
    <property type="molecule type" value="Genomic_DNA"/>
</dbReference>